<comment type="caution">
    <text evidence="2">The sequence shown here is derived from an EMBL/GenBank/DDBJ whole genome shotgun (WGS) entry which is preliminary data.</text>
</comment>
<keyword evidence="2" id="KW-0378">Hydrolase</keyword>
<dbReference type="Pfam" id="PF00561">
    <property type="entry name" value="Abhydrolase_1"/>
    <property type="match status" value="1"/>
</dbReference>
<dbReference type="RefSeq" id="WP_008486048.1">
    <property type="nucleotide sequence ID" value="NZ_AMRI01000026.1"/>
</dbReference>
<proteinExistence type="predicted"/>
<reference evidence="2 3" key="1">
    <citation type="journal article" date="2012" name="J. Bacteriol.">
        <title>Genome Sequence of Gallaecimonas xiamenensis Type Strain 3-C-1.</title>
        <authorList>
            <person name="Lai Q."/>
            <person name="Wang L."/>
            <person name="Wang W."/>
            <person name="Shao Z."/>
        </authorList>
    </citation>
    <scope>NUCLEOTIDE SEQUENCE [LARGE SCALE GENOMIC DNA]</scope>
    <source>
        <strain evidence="2 3">3-C-1</strain>
    </source>
</reference>
<keyword evidence="3" id="KW-1185">Reference proteome</keyword>
<evidence type="ECO:0000313" key="3">
    <source>
        <dbReference type="Proteomes" id="UP000006755"/>
    </source>
</evidence>
<dbReference type="InterPro" id="IPR029058">
    <property type="entry name" value="AB_hydrolase_fold"/>
</dbReference>
<dbReference type="InterPro" id="IPR000073">
    <property type="entry name" value="AB_hydrolase_1"/>
</dbReference>
<dbReference type="EMBL" id="AMRI01000026">
    <property type="protein sequence ID" value="EKE69118.1"/>
    <property type="molecule type" value="Genomic_DNA"/>
</dbReference>
<organism evidence="2 3">
    <name type="scientific">Gallaecimonas xiamenensis 3-C-1</name>
    <dbReference type="NCBI Taxonomy" id="745411"/>
    <lineage>
        <taxon>Bacteria</taxon>
        <taxon>Pseudomonadati</taxon>
        <taxon>Pseudomonadota</taxon>
        <taxon>Gammaproteobacteria</taxon>
        <taxon>Enterobacterales</taxon>
        <taxon>Gallaecimonadaceae</taxon>
        <taxon>Gallaecimonas</taxon>
    </lineage>
</organism>
<dbReference type="SUPFAM" id="SSF53474">
    <property type="entry name" value="alpha/beta-Hydrolases"/>
    <property type="match status" value="1"/>
</dbReference>
<feature type="domain" description="AB hydrolase-1" evidence="1">
    <location>
        <begin position="23"/>
        <end position="134"/>
    </location>
</feature>
<accession>K2J222</accession>
<evidence type="ECO:0000313" key="2">
    <source>
        <dbReference type="EMBL" id="EKE69118.1"/>
    </source>
</evidence>
<protein>
    <submittedName>
        <fullName evidence="2">Alpha/beta fold family hydrolase</fullName>
    </submittedName>
</protein>
<dbReference type="InterPro" id="IPR050266">
    <property type="entry name" value="AB_hydrolase_sf"/>
</dbReference>
<dbReference type="PANTHER" id="PTHR43798">
    <property type="entry name" value="MONOACYLGLYCEROL LIPASE"/>
    <property type="match status" value="1"/>
</dbReference>
<dbReference type="GO" id="GO:0016787">
    <property type="term" value="F:hydrolase activity"/>
    <property type="evidence" value="ECO:0007669"/>
    <property type="project" value="UniProtKB-KW"/>
</dbReference>
<dbReference type="Proteomes" id="UP000006755">
    <property type="component" value="Unassembled WGS sequence"/>
</dbReference>
<evidence type="ECO:0000259" key="1">
    <source>
        <dbReference type="Pfam" id="PF00561"/>
    </source>
</evidence>
<dbReference type="Gene3D" id="3.40.50.1820">
    <property type="entry name" value="alpha/beta hydrolase"/>
    <property type="match status" value="1"/>
</dbReference>
<dbReference type="PANTHER" id="PTHR43798:SF33">
    <property type="entry name" value="HYDROLASE, PUTATIVE (AFU_ORTHOLOGUE AFUA_2G14860)-RELATED"/>
    <property type="match status" value="1"/>
</dbReference>
<gene>
    <name evidence="2" type="ORF">B3C1_15754</name>
</gene>
<sequence length="276" mass="30421">MRERRFVLPGLSLAALCQGQGQPVLALHGWMDNAGSFEPLARHWQRGELIALELPGHGHSDHRQGAYYFVDYLYEIYQVVEQLGGQVHLLGHSMGAMLSTAFAGLFPDKVLSLQLIDGLVPLSDDPAKAAQTLRGAILSRLKQSDRPSRVYDSLEAMARVRADNGDFSWQQGLPLVSRAAIARPDGFHWRTDPKLRTTSPLRLTAPQVDSILAGLSCPVRAYLGRSGMYAADAQRRQRELAMLGIAEPHWLDGGHHCHLQSSEALASLVEEMLTLT</sequence>
<dbReference type="eggNOG" id="COG2267">
    <property type="taxonomic scope" value="Bacteria"/>
</dbReference>
<dbReference type="PRINTS" id="PR00111">
    <property type="entry name" value="ABHYDROLASE"/>
</dbReference>
<dbReference type="GO" id="GO:0016020">
    <property type="term" value="C:membrane"/>
    <property type="evidence" value="ECO:0007669"/>
    <property type="project" value="TreeGrafter"/>
</dbReference>
<dbReference type="STRING" id="745411.B3C1_15754"/>
<name>K2J222_9GAMM</name>
<dbReference type="AlphaFoldDB" id="K2J222"/>
<dbReference type="OrthoDB" id="149912at2"/>